<evidence type="ECO:0000313" key="7">
    <source>
        <dbReference type="Proteomes" id="UP000655830"/>
    </source>
</evidence>
<comment type="similarity">
    <text evidence="1">Belongs to the metallo-dependent hydrolases superfamily. CpsB/CapC family.</text>
</comment>
<keyword evidence="3" id="KW-0378">Hydrolase</keyword>
<keyword evidence="7" id="KW-1185">Reference proteome</keyword>
<comment type="caution">
    <text evidence="6">The sequence shown here is derived from an EMBL/GenBank/DDBJ whole genome shotgun (WGS) entry which is preliminary data.</text>
</comment>
<evidence type="ECO:0000256" key="2">
    <source>
        <dbReference type="ARBA" id="ARBA00013064"/>
    </source>
</evidence>
<evidence type="ECO:0000313" key="6">
    <source>
        <dbReference type="EMBL" id="MBC8578837.1"/>
    </source>
</evidence>
<evidence type="ECO:0000256" key="4">
    <source>
        <dbReference type="ARBA" id="ARBA00022912"/>
    </source>
</evidence>
<evidence type="ECO:0000256" key="3">
    <source>
        <dbReference type="ARBA" id="ARBA00022801"/>
    </source>
</evidence>
<dbReference type="RefSeq" id="WP_249331954.1">
    <property type="nucleotide sequence ID" value="NZ_JACRSY010000005.1"/>
</dbReference>
<dbReference type="GO" id="GO:0030145">
    <property type="term" value="F:manganese ion binding"/>
    <property type="evidence" value="ECO:0007669"/>
    <property type="project" value="InterPro"/>
</dbReference>
<dbReference type="PANTHER" id="PTHR39181">
    <property type="entry name" value="TYROSINE-PROTEIN PHOSPHATASE YWQE"/>
    <property type="match status" value="1"/>
</dbReference>
<dbReference type="InterPro" id="IPR016667">
    <property type="entry name" value="Caps_polysacc_synth_CpsB/CapC"/>
</dbReference>
<dbReference type="EC" id="3.1.3.48" evidence="2"/>
<accession>A0A926EIK5</accession>
<reference evidence="6" key="1">
    <citation type="submission" date="2020-08" db="EMBL/GenBank/DDBJ databases">
        <title>Genome public.</title>
        <authorList>
            <person name="Liu C."/>
            <person name="Sun Q."/>
        </authorList>
    </citation>
    <scope>NUCLEOTIDE SEQUENCE</scope>
    <source>
        <strain evidence="6">NSJ-12</strain>
    </source>
</reference>
<evidence type="ECO:0000256" key="5">
    <source>
        <dbReference type="ARBA" id="ARBA00051722"/>
    </source>
</evidence>
<dbReference type="PANTHER" id="PTHR39181:SF1">
    <property type="entry name" value="TYROSINE-PROTEIN PHOSPHATASE YWQE"/>
    <property type="match status" value="1"/>
</dbReference>
<evidence type="ECO:0000256" key="1">
    <source>
        <dbReference type="ARBA" id="ARBA00005750"/>
    </source>
</evidence>
<proteinExistence type="inferred from homology"/>
<sequence length="253" mass="29052">MIDFHTHILPAIDDGSRSVEESLAIFKQQHQEGVQALVATPHFYPDDQLEAFLQRRDLAAEQFEQALQAEGLLGQVKLKKGAEVLLSVDTWKIENLEALCITGTKYILLEMPYSKWSDWIYTSVQNIIDNHKLIPVIAHVERYDTVMEDPNQLLRFIEMGALLQMNTYSLQKKSSKYKLAHKLLKHHMIHILGSDVHRAKGLMPIKEGYRLIEMQHGGQMVANMLQIGESLYKGEAVTCERPTPLKKRFGIWF</sequence>
<gene>
    <name evidence="6" type="ORF">H8718_04735</name>
</gene>
<protein>
    <recommendedName>
        <fullName evidence="2">protein-tyrosine-phosphatase</fullName>
        <ecNumber evidence="2">3.1.3.48</ecNumber>
    </recommendedName>
</protein>
<keyword evidence="4" id="KW-0904">Protein phosphatase</keyword>
<dbReference type="InterPro" id="IPR016195">
    <property type="entry name" value="Pol/histidinol_Pase-like"/>
</dbReference>
<dbReference type="SUPFAM" id="SSF89550">
    <property type="entry name" value="PHP domain-like"/>
    <property type="match status" value="1"/>
</dbReference>
<dbReference type="Gene3D" id="3.20.20.140">
    <property type="entry name" value="Metal-dependent hydrolases"/>
    <property type="match status" value="1"/>
</dbReference>
<name>A0A926EIK5_9FIRM</name>
<comment type="catalytic activity">
    <reaction evidence="5">
        <text>O-phospho-L-tyrosyl-[protein] + H2O = L-tyrosyl-[protein] + phosphate</text>
        <dbReference type="Rhea" id="RHEA:10684"/>
        <dbReference type="Rhea" id="RHEA-COMP:10136"/>
        <dbReference type="Rhea" id="RHEA-COMP:20101"/>
        <dbReference type="ChEBI" id="CHEBI:15377"/>
        <dbReference type="ChEBI" id="CHEBI:43474"/>
        <dbReference type="ChEBI" id="CHEBI:46858"/>
        <dbReference type="ChEBI" id="CHEBI:61978"/>
        <dbReference type="EC" id="3.1.3.48"/>
    </reaction>
</comment>
<organism evidence="6 7">
    <name type="scientific">Zhenhengia yiwuensis</name>
    <dbReference type="NCBI Taxonomy" id="2763666"/>
    <lineage>
        <taxon>Bacteria</taxon>
        <taxon>Bacillati</taxon>
        <taxon>Bacillota</taxon>
        <taxon>Clostridia</taxon>
        <taxon>Lachnospirales</taxon>
        <taxon>Lachnospiraceae</taxon>
        <taxon>Zhenhengia</taxon>
    </lineage>
</organism>
<dbReference type="Proteomes" id="UP000655830">
    <property type="component" value="Unassembled WGS sequence"/>
</dbReference>
<dbReference type="GO" id="GO:0004725">
    <property type="term" value="F:protein tyrosine phosphatase activity"/>
    <property type="evidence" value="ECO:0007669"/>
    <property type="project" value="UniProtKB-EC"/>
</dbReference>
<dbReference type="Pfam" id="PF19567">
    <property type="entry name" value="CpsB_CapC"/>
    <property type="match status" value="1"/>
</dbReference>
<dbReference type="AlphaFoldDB" id="A0A926EIK5"/>
<dbReference type="EMBL" id="JACRSY010000005">
    <property type="protein sequence ID" value="MBC8578837.1"/>
    <property type="molecule type" value="Genomic_DNA"/>
</dbReference>
<dbReference type="PIRSF" id="PIRSF016557">
    <property type="entry name" value="Caps_synth_CpsB"/>
    <property type="match status" value="1"/>
</dbReference>